<dbReference type="OrthoDB" id="3352776at2759"/>
<sequence length="166" mass="18449">MTAARAPAMRSTAHHFTLAFLTGASSPPELLSRFFSAHDPRIIEHGPPWAAERLPFVGREFRGRNGKGKSGETCDDYFDLLGENLALEVQDSELPAANGLAVDADVGVVLVRCRAWLAHAHTERRWEERFVMVLSEFDERGATFGLLEIWADNLSAWEAATERKSP</sequence>
<dbReference type="Proteomes" id="UP000572817">
    <property type="component" value="Unassembled WGS sequence"/>
</dbReference>
<proteinExistence type="predicted"/>
<accession>A0A8H4IMV4</accession>
<dbReference type="EMBL" id="WWBZ02000051">
    <property type="protein sequence ID" value="KAF4304430.1"/>
    <property type="molecule type" value="Genomic_DNA"/>
</dbReference>
<organism evidence="1 2">
    <name type="scientific">Botryosphaeria dothidea</name>
    <dbReference type="NCBI Taxonomy" id="55169"/>
    <lineage>
        <taxon>Eukaryota</taxon>
        <taxon>Fungi</taxon>
        <taxon>Dikarya</taxon>
        <taxon>Ascomycota</taxon>
        <taxon>Pezizomycotina</taxon>
        <taxon>Dothideomycetes</taxon>
        <taxon>Dothideomycetes incertae sedis</taxon>
        <taxon>Botryosphaeriales</taxon>
        <taxon>Botryosphaeriaceae</taxon>
        <taxon>Botryosphaeria</taxon>
    </lineage>
</organism>
<reference evidence="1" key="1">
    <citation type="submission" date="2020-04" db="EMBL/GenBank/DDBJ databases">
        <title>Genome Assembly and Annotation of Botryosphaeria dothidea sdau 11-99, a Latent Pathogen of Apple Fruit Ring Rot in China.</title>
        <authorList>
            <person name="Yu C."/>
            <person name="Diao Y."/>
            <person name="Lu Q."/>
            <person name="Zhao J."/>
            <person name="Cui S."/>
            <person name="Peng C."/>
            <person name="He B."/>
            <person name="Liu H."/>
        </authorList>
    </citation>
    <scope>NUCLEOTIDE SEQUENCE [LARGE SCALE GENOMIC DNA]</scope>
    <source>
        <strain evidence="1">Sdau11-99</strain>
    </source>
</reference>
<comment type="caution">
    <text evidence="1">The sequence shown here is derived from an EMBL/GenBank/DDBJ whole genome shotgun (WGS) entry which is preliminary data.</text>
</comment>
<dbReference type="AlphaFoldDB" id="A0A8H4IMV4"/>
<keyword evidence="2" id="KW-1185">Reference proteome</keyword>
<keyword evidence="1" id="KW-0648">Protein biosynthesis</keyword>
<name>A0A8H4IMV4_9PEZI</name>
<evidence type="ECO:0000313" key="1">
    <source>
        <dbReference type="EMBL" id="KAF4304430.1"/>
    </source>
</evidence>
<keyword evidence="1" id="KW-0251">Elongation factor</keyword>
<evidence type="ECO:0000313" key="2">
    <source>
        <dbReference type="Proteomes" id="UP000572817"/>
    </source>
</evidence>
<dbReference type="GO" id="GO:0003746">
    <property type="term" value="F:translation elongation factor activity"/>
    <property type="evidence" value="ECO:0007669"/>
    <property type="project" value="UniProtKB-KW"/>
</dbReference>
<protein>
    <submittedName>
        <fullName evidence="1">Transcription elongation factor s-II protein</fullName>
    </submittedName>
</protein>
<gene>
    <name evidence="1" type="ORF">GTA08_BOTSDO08279</name>
</gene>